<dbReference type="KEGG" id="dord:105996716"/>
<dbReference type="RefSeq" id="XP_012886351.1">
    <property type="nucleotide sequence ID" value="XM_013030897.1"/>
</dbReference>
<name>A0A1S3GC03_DIPOR</name>
<dbReference type="FunFam" id="3.30.30.30:FF:000002">
    <property type="entry name" value="Heat shock 70 kDa protein 4"/>
    <property type="match status" value="1"/>
</dbReference>
<gene>
    <name evidence="5" type="primary">LOC105996716</name>
</gene>
<dbReference type="GO" id="GO:0005524">
    <property type="term" value="F:ATP binding"/>
    <property type="evidence" value="ECO:0007669"/>
    <property type="project" value="UniProtKB-KW"/>
</dbReference>
<dbReference type="PRINTS" id="PR00301">
    <property type="entry name" value="HEATSHOCK70"/>
</dbReference>
<dbReference type="Proteomes" id="UP000081671">
    <property type="component" value="Unplaced"/>
</dbReference>
<evidence type="ECO:0000256" key="1">
    <source>
        <dbReference type="ARBA" id="ARBA00007381"/>
    </source>
</evidence>
<keyword evidence="4" id="KW-1185">Reference proteome</keyword>
<dbReference type="Gene3D" id="3.30.30.30">
    <property type="match status" value="1"/>
</dbReference>
<evidence type="ECO:0000256" key="2">
    <source>
        <dbReference type="ARBA" id="ARBA00022741"/>
    </source>
</evidence>
<sequence>MSVVGIDLGFQSCYVAVARAGGIETIANEYSDRCTPACISFGPKNRSIGAAAKSQVISNAKNTVQGFKRFHGRAFSDPFVEAEKSNLAYDIVQLSTGLTGIKVTYMEEERSFTTEQVTAMLLSKLKETAESVLKKPVVDCVVSVPCFYTDAERRSVMDATQIAGLNCLRLMNETTAGYSQSCAAIIQLNFRALSCFTKKS</sequence>
<evidence type="ECO:0000313" key="4">
    <source>
        <dbReference type="Proteomes" id="UP000081671"/>
    </source>
</evidence>
<dbReference type="FunFam" id="3.30.420.40:FF:000495">
    <property type="entry name" value="Heat shock protein 4b"/>
    <property type="match status" value="1"/>
</dbReference>
<dbReference type="GO" id="GO:0005634">
    <property type="term" value="C:nucleus"/>
    <property type="evidence" value="ECO:0007669"/>
    <property type="project" value="TreeGrafter"/>
</dbReference>
<evidence type="ECO:0000256" key="3">
    <source>
        <dbReference type="ARBA" id="ARBA00022840"/>
    </source>
</evidence>
<dbReference type="PANTHER" id="PTHR45639">
    <property type="entry name" value="HSC70CB, ISOFORM G-RELATED"/>
    <property type="match status" value="1"/>
</dbReference>
<dbReference type="InterPro" id="IPR013126">
    <property type="entry name" value="Hsp_70_fam"/>
</dbReference>
<comment type="similarity">
    <text evidence="1">Belongs to the heat shock protein 70 family.</text>
</comment>
<dbReference type="InterPro" id="IPR043129">
    <property type="entry name" value="ATPase_NBD"/>
</dbReference>
<dbReference type="GeneID" id="105996716"/>
<dbReference type="PANTHER" id="PTHR45639:SF6">
    <property type="entry name" value="HEAT SHOCK 70 KDA PROTEIN 4"/>
    <property type="match status" value="1"/>
</dbReference>
<protein>
    <submittedName>
        <fullName evidence="5">Heat shock 70 kDa protein 4-like</fullName>
    </submittedName>
</protein>
<dbReference type="OrthoDB" id="434160at2759"/>
<dbReference type="InParanoid" id="A0A1S3GC03"/>
<dbReference type="SUPFAM" id="SSF53067">
    <property type="entry name" value="Actin-like ATPase domain"/>
    <property type="match status" value="1"/>
</dbReference>
<dbReference type="FunFam" id="3.30.420.40:FF:000171">
    <property type="entry name" value="Heat shock 70 kDa protein 4"/>
    <property type="match status" value="1"/>
</dbReference>
<dbReference type="AlphaFoldDB" id="A0A1S3GC03"/>
<dbReference type="Pfam" id="PF00012">
    <property type="entry name" value="HSP70"/>
    <property type="match status" value="1"/>
</dbReference>
<dbReference type="Gene3D" id="3.30.420.40">
    <property type="match status" value="1"/>
</dbReference>
<dbReference type="GO" id="GO:0140662">
    <property type="term" value="F:ATP-dependent protein folding chaperone"/>
    <property type="evidence" value="ECO:0007669"/>
    <property type="project" value="InterPro"/>
</dbReference>
<reference evidence="5" key="1">
    <citation type="submission" date="2025-08" db="UniProtKB">
        <authorList>
            <consortium name="RefSeq"/>
        </authorList>
    </citation>
    <scope>IDENTIFICATION</scope>
    <source>
        <tissue evidence="5">Kidney</tissue>
    </source>
</reference>
<proteinExistence type="inferred from homology"/>
<evidence type="ECO:0000313" key="5">
    <source>
        <dbReference type="RefSeq" id="XP_012886351.1"/>
    </source>
</evidence>
<accession>A0A1S3GC03</accession>
<keyword evidence="2" id="KW-0547">Nucleotide-binding</keyword>
<dbReference type="GO" id="GO:0005829">
    <property type="term" value="C:cytosol"/>
    <property type="evidence" value="ECO:0007669"/>
    <property type="project" value="TreeGrafter"/>
</dbReference>
<organism evidence="4 5">
    <name type="scientific">Dipodomys ordii</name>
    <name type="common">Ord's kangaroo rat</name>
    <dbReference type="NCBI Taxonomy" id="10020"/>
    <lineage>
        <taxon>Eukaryota</taxon>
        <taxon>Metazoa</taxon>
        <taxon>Chordata</taxon>
        <taxon>Craniata</taxon>
        <taxon>Vertebrata</taxon>
        <taxon>Euteleostomi</taxon>
        <taxon>Mammalia</taxon>
        <taxon>Eutheria</taxon>
        <taxon>Euarchontoglires</taxon>
        <taxon>Glires</taxon>
        <taxon>Rodentia</taxon>
        <taxon>Castorimorpha</taxon>
        <taxon>Heteromyidae</taxon>
        <taxon>Dipodomyinae</taxon>
        <taxon>Dipodomys</taxon>
    </lineage>
</organism>
<keyword evidence="3" id="KW-0067">ATP-binding</keyword>